<sequence length="151" mass="16089">MNTRNFLMAFAALAAAMLIGGAIAFAAFNAGTSRTAGTAAERGPTAARSATTSAPRPTVTVTKHKTEYKTVRPTIRATPPRHGGVYSEDELFLDLIAQSGITAPDDWAIEAGRATCGKSYSYAHKYLTDGGLYSHHVQIFLDEWIAAHQGC</sequence>
<feature type="region of interest" description="Disordered" evidence="1">
    <location>
        <begin position="36"/>
        <end position="56"/>
    </location>
</feature>
<dbReference type="OrthoDB" id="3481203at2"/>
<reference evidence="3 4" key="1">
    <citation type="submission" date="2019-09" db="EMBL/GenBank/DDBJ databases">
        <title>Actinomadura physcomitrii sp. nov., a novel actinomycete isolated from moss [Physcomitrium sphaericum (Ludw) Fuernr].</title>
        <authorList>
            <person name="Zhuang X."/>
            <person name="Liu C."/>
        </authorList>
    </citation>
    <scope>NUCLEOTIDE SEQUENCE [LARGE SCALE GENOMIC DNA]</scope>
    <source>
        <strain evidence="3 4">HMC1</strain>
    </source>
</reference>
<protein>
    <recommendedName>
        <fullName evidence="5">DUF732 domain-containing protein</fullName>
    </recommendedName>
</protein>
<evidence type="ECO:0008006" key="5">
    <source>
        <dbReference type="Google" id="ProtNLM"/>
    </source>
</evidence>
<evidence type="ECO:0000313" key="3">
    <source>
        <dbReference type="EMBL" id="KAB2343721.1"/>
    </source>
</evidence>
<feature type="signal peptide" evidence="2">
    <location>
        <begin position="1"/>
        <end position="26"/>
    </location>
</feature>
<evidence type="ECO:0000256" key="2">
    <source>
        <dbReference type="SAM" id="SignalP"/>
    </source>
</evidence>
<evidence type="ECO:0000256" key="1">
    <source>
        <dbReference type="SAM" id="MobiDB-lite"/>
    </source>
</evidence>
<dbReference type="EMBL" id="WBMT01000018">
    <property type="protein sequence ID" value="KAB2343721.1"/>
    <property type="molecule type" value="Genomic_DNA"/>
</dbReference>
<evidence type="ECO:0000313" key="4">
    <source>
        <dbReference type="Proteomes" id="UP000468735"/>
    </source>
</evidence>
<feature type="compositionally biased region" description="Low complexity" evidence="1">
    <location>
        <begin position="44"/>
        <end position="56"/>
    </location>
</feature>
<proteinExistence type="predicted"/>
<dbReference type="RefSeq" id="WP_151565945.1">
    <property type="nucleotide sequence ID" value="NZ_WBMT01000018.1"/>
</dbReference>
<name>A0A6H9YEF4_9ACTN</name>
<keyword evidence="4" id="KW-1185">Reference proteome</keyword>
<organism evidence="3 4">
    <name type="scientific">Actinomadura rudentiformis</name>
    <dbReference type="NCBI Taxonomy" id="359158"/>
    <lineage>
        <taxon>Bacteria</taxon>
        <taxon>Bacillati</taxon>
        <taxon>Actinomycetota</taxon>
        <taxon>Actinomycetes</taxon>
        <taxon>Streptosporangiales</taxon>
        <taxon>Thermomonosporaceae</taxon>
        <taxon>Actinomadura</taxon>
    </lineage>
</organism>
<keyword evidence="2" id="KW-0732">Signal</keyword>
<dbReference type="Proteomes" id="UP000468735">
    <property type="component" value="Unassembled WGS sequence"/>
</dbReference>
<comment type="caution">
    <text evidence="3">The sequence shown here is derived from an EMBL/GenBank/DDBJ whole genome shotgun (WGS) entry which is preliminary data.</text>
</comment>
<accession>A0A6H9YEF4</accession>
<feature type="chain" id="PRO_5026182583" description="DUF732 domain-containing protein" evidence="2">
    <location>
        <begin position="27"/>
        <end position="151"/>
    </location>
</feature>
<dbReference type="AlphaFoldDB" id="A0A6H9YEF4"/>
<gene>
    <name evidence="3" type="ORF">F8566_33920</name>
</gene>